<organism evidence="1 2">
    <name type="scientific">Solanum commersonii</name>
    <name type="common">Commerson's wild potato</name>
    <name type="synonym">Commerson's nightshade</name>
    <dbReference type="NCBI Taxonomy" id="4109"/>
    <lineage>
        <taxon>Eukaryota</taxon>
        <taxon>Viridiplantae</taxon>
        <taxon>Streptophyta</taxon>
        <taxon>Embryophyta</taxon>
        <taxon>Tracheophyta</taxon>
        <taxon>Spermatophyta</taxon>
        <taxon>Magnoliopsida</taxon>
        <taxon>eudicotyledons</taxon>
        <taxon>Gunneridae</taxon>
        <taxon>Pentapetalae</taxon>
        <taxon>asterids</taxon>
        <taxon>lamiids</taxon>
        <taxon>Solanales</taxon>
        <taxon>Solanaceae</taxon>
        <taxon>Solanoideae</taxon>
        <taxon>Solaneae</taxon>
        <taxon>Solanum</taxon>
    </lineage>
</organism>
<keyword evidence="2" id="KW-1185">Reference proteome</keyword>
<dbReference type="EMBL" id="JACXVP010000008">
    <property type="protein sequence ID" value="KAG5591719.1"/>
    <property type="molecule type" value="Genomic_DNA"/>
</dbReference>
<comment type="caution">
    <text evidence="1">The sequence shown here is derived from an EMBL/GenBank/DDBJ whole genome shotgun (WGS) entry which is preliminary data.</text>
</comment>
<dbReference type="AlphaFoldDB" id="A0A9J5XVT4"/>
<evidence type="ECO:0000313" key="2">
    <source>
        <dbReference type="Proteomes" id="UP000824120"/>
    </source>
</evidence>
<gene>
    <name evidence="1" type="ORF">H5410_042233</name>
</gene>
<name>A0A9J5XVT4_SOLCO</name>
<evidence type="ECO:0000313" key="1">
    <source>
        <dbReference type="EMBL" id="KAG5591719.1"/>
    </source>
</evidence>
<protein>
    <submittedName>
        <fullName evidence="1">Uncharacterized protein</fullName>
    </submittedName>
</protein>
<accession>A0A9J5XVT4</accession>
<dbReference type="Proteomes" id="UP000824120">
    <property type="component" value="Chromosome 8"/>
</dbReference>
<proteinExistence type="predicted"/>
<sequence length="126" mass="14554">MKITFSFLIQHCSQDGRLFSIVADVRCYSFVVHAALEALGSEDRTDVAFRLYEILETPLISWQVYRPDISLCPSLERKHHTIFSLCTDCSIVVYRYLILNMTRDLRVLLCVSMLEVEIFKLVSSSI</sequence>
<reference evidence="1 2" key="1">
    <citation type="submission" date="2020-09" db="EMBL/GenBank/DDBJ databases">
        <title>De no assembly of potato wild relative species, Solanum commersonii.</title>
        <authorList>
            <person name="Cho K."/>
        </authorList>
    </citation>
    <scope>NUCLEOTIDE SEQUENCE [LARGE SCALE GENOMIC DNA]</scope>
    <source>
        <strain evidence="1">LZ3.2</strain>
        <tissue evidence="1">Leaf</tissue>
    </source>
</reference>